<evidence type="ECO:0000256" key="1">
    <source>
        <dbReference type="ARBA" id="ARBA00022801"/>
    </source>
</evidence>
<dbReference type="PANTHER" id="PTHR33308:SF9">
    <property type="entry name" value="PEPTIDOGLYCAN HYDROLASE FLGJ"/>
    <property type="match status" value="1"/>
</dbReference>
<dbReference type="SUPFAM" id="SSF50923">
    <property type="entry name" value="Hemopexin-like domain"/>
    <property type="match status" value="1"/>
</dbReference>
<dbReference type="KEGG" id="sroi:IAG44_27795"/>
<accession>A0A7H0IJ94</accession>
<keyword evidence="4" id="KW-1185">Reference proteome</keyword>
<dbReference type="Gene3D" id="2.110.10.10">
    <property type="entry name" value="Hemopexin-like domain"/>
    <property type="match status" value="2"/>
</dbReference>
<evidence type="ECO:0000313" key="3">
    <source>
        <dbReference type="EMBL" id="QNP72860.1"/>
    </source>
</evidence>
<dbReference type="SMART" id="SM00047">
    <property type="entry name" value="LYZ2"/>
    <property type="match status" value="1"/>
</dbReference>
<organism evidence="3 4">
    <name type="scientific">Streptomyces roseirectus</name>
    <dbReference type="NCBI Taxonomy" id="2768066"/>
    <lineage>
        <taxon>Bacteria</taxon>
        <taxon>Bacillati</taxon>
        <taxon>Actinomycetota</taxon>
        <taxon>Actinomycetes</taxon>
        <taxon>Kitasatosporales</taxon>
        <taxon>Streptomycetaceae</taxon>
        <taxon>Streptomyces</taxon>
    </lineage>
</organism>
<protein>
    <submittedName>
        <fullName evidence="3">Glucosaminidase domain-containing protein</fullName>
    </submittedName>
</protein>
<evidence type="ECO:0000313" key="4">
    <source>
        <dbReference type="Proteomes" id="UP000516052"/>
    </source>
</evidence>
<feature type="domain" description="Mannosyl-glycoprotein endo-beta-N-acetylglucosamidase-like" evidence="2">
    <location>
        <begin position="204"/>
        <end position="370"/>
    </location>
</feature>
<dbReference type="Gene3D" id="1.10.530.10">
    <property type="match status" value="1"/>
</dbReference>
<dbReference type="Proteomes" id="UP000516052">
    <property type="component" value="Chromosome"/>
</dbReference>
<dbReference type="GO" id="GO:0004040">
    <property type="term" value="F:amidase activity"/>
    <property type="evidence" value="ECO:0007669"/>
    <property type="project" value="InterPro"/>
</dbReference>
<evidence type="ECO:0000259" key="2">
    <source>
        <dbReference type="SMART" id="SM00047"/>
    </source>
</evidence>
<dbReference type="GO" id="GO:0071973">
    <property type="term" value="P:bacterial-type flagellum-dependent cell motility"/>
    <property type="evidence" value="ECO:0007669"/>
    <property type="project" value="TreeGrafter"/>
</dbReference>
<name>A0A7H0IJ94_9ACTN</name>
<dbReference type="InterPro" id="IPR018487">
    <property type="entry name" value="Hemopexin-like_repeat"/>
</dbReference>
<dbReference type="Pfam" id="PF00045">
    <property type="entry name" value="Hemopexin"/>
    <property type="match status" value="3"/>
</dbReference>
<reference evidence="3 4" key="1">
    <citation type="submission" date="2020-08" db="EMBL/GenBank/DDBJ databases">
        <title>A novel species.</title>
        <authorList>
            <person name="Gao J."/>
        </authorList>
    </citation>
    <scope>NUCLEOTIDE SEQUENCE [LARGE SCALE GENOMIC DNA]</scope>
    <source>
        <strain evidence="3 4">CRXT-G-22</strain>
    </source>
</reference>
<dbReference type="SMART" id="SM00120">
    <property type="entry name" value="HX"/>
    <property type="match status" value="3"/>
</dbReference>
<sequence>MGGVPEAYFLTGSTVRTFNIDTDSADPDFDQQLADTWAGLPPGWEEGIDGAVDLGQGYLYVFRGAEYVRIPYETREVEADYPLPISGNWAGLAFETIDAVMNWGDGKLYFFCGAQYARYDLPGDRQDPGYPKPIADGWSGVDAGWVGSGLDGALNPGNGHAYFFKGTQYVSVDWRTKRQDGVPQTVSEQWAGLVGPYDAVWSAAASAPSKVGDFVARYGSYADASESATGVPALVTLGQAALESGWGEKAPGNNFFGVKAKASDPPETRQLVRTHEVLSRPDVQFPEVISVTPRPDGRYDYDVRDWFRVYPSPEEAFSAHGEFLRGNSRYAPAFEHTGDPYAFARAVAAAGYATAPNYSDVLASTMRSIEAHR</sequence>
<dbReference type="InterPro" id="IPR002901">
    <property type="entry name" value="MGlyc_endo_b_GlcNAc-like_dom"/>
</dbReference>
<gene>
    <name evidence="3" type="ORF">IAG44_27795</name>
</gene>
<dbReference type="PANTHER" id="PTHR33308">
    <property type="entry name" value="PEPTIDOGLYCAN HYDROLASE FLGJ"/>
    <property type="match status" value="1"/>
</dbReference>
<dbReference type="AlphaFoldDB" id="A0A7H0IJ94"/>
<dbReference type="InterPro" id="IPR036375">
    <property type="entry name" value="Hemopexin-like_dom_sf"/>
</dbReference>
<dbReference type="InterPro" id="IPR051056">
    <property type="entry name" value="Glycosyl_Hydrolase_73"/>
</dbReference>
<dbReference type="EMBL" id="CP060828">
    <property type="protein sequence ID" value="QNP72860.1"/>
    <property type="molecule type" value="Genomic_DNA"/>
</dbReference>
<keyword evidence="1" id="KW-0378">Hydrolase</keyword>
<dbReference type="RefSeq" id="WP_187749807.1">
    <property type="nucleotide sequence ID" value="NZ_CP060828.1"/>
</dbReference>
<dbReference type="Pfam" id="PF01832">
    <property type="entry name" value="Glucosaminidase"/>
    <property type="match status" value="1"/>
</dbReference>
<dbReference type="PROSITE" id="PS51642">
    <property type="entry name" value="HEMOPEXIN_2"/>
    <property type="match status" value="3"/>
</dbReference>
<proteinExistence type="predicted"/>